<organism evidence="8">
    <name type="scientific">Alexandrium catenella</name>
    <name type="common">Red tide dinoflagellate</name>
    <name type="synonym">Gonyaulax catenella</name>
    <dbReference type="NCBI Taxonomy" id="2925"/>
    <lineage>
        <taxon>Eukaryota</taxon>
        <taxon>Sar</taxon>
        <taxon>Alveolata</taxon>
        <taxon>Dinophyceae</taxon>
        <taxon>Gonyaulacales</taxon>
        <taxon>Pyrocystaceae</taxon>
        <taxon>Alexandrium</taxon>
    </lineage>
</organism>
<dbReference type="AlphaFoldDB" id="A0A7S1R9S9"/>
<gene>
    <name evidence="8" type="ORF">ACAT0790_LOCUS36901</name>
</gene>
<dbReference type="GO" id="GO:0086010">
    <property type="term" value="P:membrane depolarization during action potential"/>
    <property type="evidence" value="ECO:0007669"/>
    <property type="project" value="TreeGrafter"/>
</dbReference>
<evidence type="ECO:0000256" key="6">
    <source>
        <dbReference type="SAM" id="Phobius"/>
    </source>
</evidence>
<dbReference type="GO" id="GO:0005248">
    <property type="term" value="F:voltage-gated sodium channel activity"/>
    <property type="evidence" value="ECO:0007669"/>
    <property type="project" value="TreeGrafter"/>
</dbReference>
<comment type="subcellular location">
    <subcellularLocation>
        <location evidence="1">Membrane</location>
        <topology evidence="1">Multi-pass membrane protein</topology>
    </subcellularLocation>
</comment>
<keyword evidence="2 6" id="KW-0812">Transmembrane</keyword>
<dbReference type="GO" id="GO:0070509">
    <property type="term" value="P:calcium ion import"/>
    <property type="evidence" value="ECO:0007669"/>
    <property type="project" value="TreeGrafter"/>
</dbReference>
<evidence type="ECO:0000256" key="1">
    <source>
        <dbReference type="ARBA" id="ARBA00004141"/>
    </source>
</evidence>
<dbReference type="InterPro" id="IPR002048">
    <property type="entry name" value="EF_hand_dom"/>
</dbReference>
<dbReference type="SUPFAM" id="SSF81324">
    <property type="entry name" value="Voltage-gated potassium channels"/>
    <property type="match status" value="2"/>
</dbReference>
<dbReference type="InterPro" id="IPR027359">
    <property type="entry name" value="Volt_channel_dom_sf"/>
</dbReference>
<dbReference type="PANTHER" id="PTHR10037:SF230">
    <property type="entry name" value="CA[2+]-CHANNEL PROTEIN ALPHA[[1]] SUBUNIT T, ISOFORM F"/>
    <property type="match status" value="1"/>
</dbReference>
<dbReference type="GO" id="GO:0001518">
    <property type="term" value="C:voltage-gated sodium channel complex"/>
    <property type="evidence" value="ECO:0007669"/>
    <property type="project" value="TreeGrafter"/>
</dbReference>
<sequence>MALVGRCFLLFYVVELALNVAYRQGKFFCGDPHTVCWNWMDAVIVACGVADIFVVKKASAPSGLRALRLLRLARVLKIVKIFLTSELSWAEGHHFQTFMMAVIGVNTVVMGLESENRHNPLWPYLENILLVIYLFELLVRIKFQGCAFFIGGTRVPSSELIWNWLDSVIVCGGIVDNWIMPSITSAKRLMGVRGHSNGSFGEMMSVIRMARLARILRLIKIVKSVPPLYTLVIGIVRAMQGMGWVMLLTVGVLYICALLGVKLVGEGMLVPADLSEEDQTAVMGTFDNIPNSIFRLFKAMNADLGGFQPLLEHVGASKYVLMVYMVVTNWALFSILTAVVSDNMAKATEELEGEIAEDGVEEAKREREAKMAVLFKRIDTNRDDELTLDEFKGILADEASCQEICSITGLPPADLEDVFDLLATRKDGEEECSIKQIDFIQLLDIECGSVTARSIMKVEHRLMRLEVAFREAIDGPSPHPP</sequence>
<keyword evidence="3" id="KW-0106">Calcium</keyword>
<evidence type="ECO:0000256" key="5">
    <source>
        <dbReference type="ARBA" id="ARBA00023136"/>
    </source>
</evidence>
<evidence type="ECO:0000313" key="8">
    <source>
        <dbReference type="EMBL" id="CAD9160136.1"/>
    </source>
</evidence>
<proteinExistence type="predicted"/>
<accession>A0A7S1R9S9</accession>
<protein>
    <recommendedName>
        <fullName evidence="7">EF-hand domain-containing protein</fullName>
    </recommendedName>
</protein>
<evidence type="ECO:0000259" key="7">
    <source>
        <dbReference type="PROSITE" id="PS50222"/>
    </source>
</evidence>
<dbReference type="SUPFAM" id="SSF47473">
    <property type="entry name" value="EF-hand"/>
    <property type="match status" value="1"/>
</dbReference>
<dbReference type="PROSITE" id="PS50222">
    <property type="entry name" value="EF_HAND_2"/>
    <property type="match status" value="1"/>
</dbReference>
<dbReference type="InterPro" id="IPR018247">
    <property type="entry name" value="EF_Hand_1_Ca_BS"/>
</dbReference>
<dbReference type="InterPro" id="IPR005821">
    <property type="entry name" value="Ion_trans_dom"/>
</dbReference>
<dbReference type="Gene3D" id="1.10.287.70">
    <property type="match status" value="1"/>
</dbReference>
<dbReference type="Pfam" id="PF00520">
    <property type="entry name" value="Ion_trans"/>
    <property type="match status" value="2"/>
</dbReference>
<evidence type="ECO:0000256" key="3">
    <source>
        <dbReference type="ARBA" id="ARBA00022837"/>
    </source>
</evidence>
<keyword evidence="5 6" id="KW-0472">Membrane</keyword>
<feature type="domain" description="EF-hand" evidence="7">
    <location>
        <begin position="366"/>
        <end position="401"/>
    </location>
</feature>
<dbReference type="InterPro" id="IPR043203">
    <property type="entry name" value="VGCC_Ca_Na"/>
</dbReference>
<keyword evidence="4 6" id="KW-1133">Transmembrane helix</keyword>
<dbReference type="PROSITE" id="PS00018">
    <property type="entry name" value="EF_HAND_1"/>
    <property type="match status" value="1"/>
</dbReference>
<reference evidence="8" key="1">
    <citation type="submission" date="2021-01" db="EMBL/GenBank/DDBJ databases">
        <authorList>
            <person name="Corre E."/>
            <person name="Pelletier E."/>
            <person name="Niang G."/>
            <person name="Scheremetjew M."/>
            <person name="Finn R."/>
            <person name="Kale V."/>
            <person name="Holt S."/>
            <person name="Cochrane G."/>
            <person name="Meng A."/>
            <person name="Brown T."/>
            <person name="Cohen L."/>
        </authorList>
    </citation>
    <scope>NUCLEOTIDE SEQUENCE</scope>
    <source>
        <strain evidence="8">OF101</strain>
    </source>
</reference>
<dbReference type="EMBL" id="HBGE01061599">
    <property type="protein sequence ID" value="CAD9160136.1"/>
    <property type="molecule type" value="Transcribed_RNA"/>
</dbReference>
<name>A0A7S1R9S9_ALECA</name>
<feature type="transmembrane region" description="Helical" evidence="6">
    <location>
        <begin position="242"/>
        <end position="261"/>
    </location>
</feature>
<feature type="transmembrane region" description="Helical" evidence="6">
    <location>
        <begin position="218"/>
        <end position="236"/>
    </location>
</feature>
<dbReference type="Gene3D" id="1.20.120.350">
    <property type="entry name" value="Voltage-gated potassium channels. Chain C"/>
    <property type="match status" value="2"/>
</dbReference>
<feature type="transmembrane region" description="Helical" evidence="6">
    <location>
        <begin position="319"/>
        <end position="340"/>
    </location>
</feature>
<dbReference type="GO" id="GO:0008332">
    <property type="term" value="F:low voltage-gated calcium channel activity"/>
    <property type="evidence" value="ECO:0007669"/>
    <property type="project" value="TreeGrafter"/>
</dbReference>
<evidence type="ECO:0000256" key="2">
    <source>
        <dbReference type="ARBA" id="ARBA00022692"/>
    </source>
</evidence>
<dbReference type="InterPro" id="IPR011992">
    <property type="entry name" value="EF-hand-dom_pair"/>
</dbReference>
<dbReference type="PANTHER" id="PTHR10037">
    <property type="entry name" value="VOLTAGE-GATED CATION CHANNEL CALCIUM AND SODIUM"/>
    <property type="match status" value="1"/>
</dbReference>
<evidence type="ECO:0000256" key="4">
    <source>
        <dbReference type="ARBA" id="ARBA00022989"/>
    </source>
</evidence>
<dbReference type="GO" id="GO:0005509">
    <property type="term" value="F:calcium ion binding"/>
    <property type="evidence" value="ECO:0007669"/>
    <property type="project" value="InterPro"/>
</dbReference>
<dbReference type="Gene3D" id="1.10.238.10">
    <property type="entry name" value="EF-hand"/>
    <property type="match status" value="1"/>
</dbReference>